<dbReference type="Proteomes" id="UP000429607">
    <property type="component" value="Unassembled WGS sequence"/>
</dbReference>
<protein>
    <submittedName>
        <fullName evidence="2">Uncharacterized protein</fullName>
    </submittedName>
</protein>
<feature type="non-terminal residue" evidence="2">
    <location>
        <position position="28"/>
    </location>
</feature>
<sequence length="28" mass="3222">MEKFMDHYGNVAAKRKLRTPGSKRCPEA</sequence>
<dbReference type="EMBL" id="QXFV01000537">
    <property type="protein sequence ID" value="KAE9034764.1"/>
    <property type="molecule type" value="Genomic_DNA"/>
</dbReference>
<gene>
    <name evidence="2" type="ORF">PR001_g9599</name>
</gene>
<dbReference type="AlphaFoldDB" id="A0A6A3MZU3"/>
<proteinExistence type="predicted"/>
<evidence type="ECO:0000313" key="3">
    <source>
        <dbReference type="Proteomes" id="UP000429607"/>
    </source>
</evidence>
<comment type="caution">
    <text evidence="2">The sequence shown here is derived from an EMBL/GenBank/DDBJ whole genome shotgun (WGS) entry which is preliminary data.</text>
</comment>
<accession>A0A6A3MZU3</accession>
<feature type="region of interest" description="Disordered" evidence="1">
    <location>
        <begin position="1"/>
        <end position="28"/>
    </location>
</feature>
<organism evidence="2 3">
    <name type="scientific">Phytophthora rubi</name>
    <dbReference type="NCBI Taxonomy" id="129364"/>
    <lineage>
        <taxon>Eukaryota</taxon>
        <taxon>Sar</taxon>
        <taxon>Stramenopiles</taxon>
        <taxon>Oomycota</taxon>
        <taxon>Peronosporomycetes</taxon>
        <taxon>Peronosporales</taxon>
        <taxon>Peronosporaceae</taxon>
        <taxon>Phytophthora</taxon>
    </lineage>
</organism>
<reference evidence="2 3" key="1">
    <citation type="submission" date="2018-09" db="EMBL/GenBank/DDBJ databases">
        <title>Genomic investigation of the strawberry pathogen Phytophthora fragariae indicates pathogenicity is determined by transcriptional variation in three key races.</title>
        <authorList>
            <person name="Adams T.M."/>
            <person name="Armitage A.D."/>
            <person name="Sobczyk M.K."/>
            <person name="Bates H.J."/>
            <person name="Dunwell J.M."/>
            <person name="Nellist C.F."/>
            <person name="Harrison R.J."/>
        </authorList>
    </citation>
    <scope>NUCLEOTIDE SEQUENCE [LARGE SCALE GENOMIC DNA]</scope>
    <source>
        <strain evidence="2 3">SCRP249</strain>
    </source>
</reference>
<evidence type="ECO:0000313" key="2">
    <source>
        <dbReference type="EMBL" id="KAE9034764.1"/>
    </source>
</evidence>
<evidence type="ECO:0000256" key="1">
    <source>
        <dbReference type="SAM" id="MobiDB-lite"/>
    </source>
</evidence>
<name>A0A6A3MZU3_9STRA</name>